<organism evidence="1 2">
    <name type="scientific">Petralouisia muris</name>
    <dbReference type="NCBI Taxonomy" id="3032872"/>
    <lineage>
        <taxon>Bacteria</taxon>
        <taxon>Bacillati</taxon>
        <taxon>Bacillota</taxon>
        <taxon>Clostridia</taxon>
        <taxon>Lachnospirales</taxon>
        <taxon>Lachnospiraceae</taxon>
        <taxon>Petralouisia</taxon>
    </lineage>
</organism>
<comment type="caution">
    <text evidence="1">The sequence shown here is derived from an EMBL/GenBank/DDBJ whole genome shotgun (WGS) entry which is preliminary data.</text>
</comment>
<reference evidence="1" key="1">
    <citation type="submission" date="2019-04" db="EMBL/GenBank/DDBJ databases">
        <title>Microbes associate with the intestines of laboratory mice.</title>
        <authorList>
            <person name="Navarre W."/>
            <person name="Wong E."/>
            <person name="Huang K."/>
            <person name="Tropini C."/>
            <person name="Ng K."/>
            <person name="Yu B."/>
        </authorList>
    </citation>
    <scope>NUCLEOTIDE SEQUENCE</scope>
    <source>
        <strain evidence="1">NM01_1-7b</strain>
    </source>
</reference>
<evidence type="ECO:0000313" key="2">
    <source>
        <dbReference type="Proteomes" id="UP000304953"/>
    </source>
</evidence>
<evidence type="ECO:0000313" key="1">
    <source>
        <dbReference type="EMBL" id="TGY96714.1"/>
    </source>
</evidence>
<keyword evidence="2" id="KW-1185">Reference proteome</keyword>
<name>A0AC61RYE9_9FIRM</name>
<sequence length="424" mass="46301">MKKIYQELGVCEKVYDFGQKQEKKLKERFEEIDHIAEYNQLKVIKAMQSRKVSAECFMGSSGYGYNDLGRDTLEEVYAECFRGEAALVRPQITCGTHALALALMSNLRPGDELLSPVGKPYDTLEEVIGIRPSKGSLAEYGITYRQVDLLSDGTFDYENIRKALTDKTKLVTIQRSKGYQTRPTFSVEQIGELISFIKGKKPDVICMVDNCYGEFVEQKEPLEVGADMIVGSLIKNPGGGLAPIGGYIVGKKECVEHAAYRLTSPGLGKEVGASLGVIQSFYQGLFLAPTVTASALKSAIFAANIYEGLGFPVIPNGTESRHDIIQAVTLNSEEALIAFCQGIQAAAPVDSHVSPEPWAMPGYDDEVIMAAGAFIQGSSIELSADGPLREPYAVYFQGGLTWYHGKLGILMSLQKLYEAGLVQL</sequence>
<dbReference type="EMBL" id="SRYA01000013">
    <property type="protein sequence ID" value="TGY96714.1"/>
    <property type="molecule type" value="Genomic_DNA"/>
</dbReference>
<dbReference type="Proteomes" id="UP000304953">
    <property type="component" value="Unassembled WGS sequence"/>
</dbReference>
<protein>
    <submittedName>
        <fullName evidence="1">Uncharacterized protein</fullName>
    </submittedName>
</protein>
<proteinExistence type="predicted"/>
<accession>A0AC61RYE9</accession>
<gene>
    <name evidence="1" type="ORF">E5329_08060</name>
</gene>